<evidence type="ECO:0000313" key="3">
    <source>
        <dbReference type="Proteomes" id="UP001152049"/>
    </source>
</evidence>
<gene>
    <name evidence="2" type="ORF">NW762_013278</name>
</gene>
<dbReference type="Proteomes" id="UP001152049">
    <property type="component" value="Unassembled WGS sequence"/>
</dbReference>
<evidence type="ECO:0000256" key="1">
    <source>
        <dbReference type="SAM" id="MobiDB-lite"/>
    </source>
</evidence>
<comment type="caution">
    <text evidence="2">The sequence shown here is derived from an EMBL/GenBank/DDBJ whole genome shotgun (WGS) entry which is preliminary data.</text>
</comment>
<protein>
    <submittedName>
        <fullName evidence="2">Uncharacterized protein</fullName>
    </submittedName>
</protein>
<keyword evidence="3" id="KW-1185">Reference proteome</keyword>
<name>A0A9W8RNV9_9HYPO</name>
<dbReference type="EMBL" id="JAOQAZ010000040">
    <property type="protein sequence ID" value="KAJ4247140.1"/>
    <property type="molecule type" value="Genomic_DNA"/>
</dbReference>
<evidence type="ECO:0000313" key="2">
    <source>
        <dbReference type="EMBL" id="KAJ4247140.1"/>
    </source>
</evidence>
<proteinExistence type="predicted"/>
<sequence length="176" mass="18862">MTSTQEVPGISMGAGASAATPASAQEIPSLVDEEINISYPKDITDRGRKVDQKIDFQISKYKNVDDLRSTSFGANASFTKDQLNNGNCTDGDIPISPAYGQIQAVAVNNIGNPKLKLGVPIAAQVLVAPTQLVLIENLAYTVKSSDKLKTTFDKYVKSAEQGGRFVRIFGILIQVV</sequence>
<reference evidence="2" key="1">
    <citation type="submission" date="2022-09" db="EMBL/GenBank/DDBJ databases">
        <title>Fusarium specimens isolated from Avocado Roots.</title>
        <authorList>
            <person name="Stajich J."/>
            <person name="Roper C."/>
            <person name="Heimlech-Rivalta G."/>
        </authorList>
    </citation>
    <scope>NUCLEOTIDE SEQUENCE</scope>
    <source>
        <strain evidence="2">CF00136</strain>
    </source>
</reference>
<dbReference type="AlphaFoldDB" id="A0A9W8RNV9"/>
<feature type="compositionally biased region" description="Low complexity" evidence="1">
    <location>
        <begin position="13"/>
        <end position="24"/>
    </location>
</feature>
<accession>A0A9W8RNV9</accession>
<organism evidence="2 3">
    <name type="scientific">Fusarium torreyae</name>
    <dbReference type="NCBI Taxonomy" id="1237075"/>
    <lineage>
        <taxon>Eukaryota</taxon>
        <taxon>Fungi</taxon>
        <taxon>Dikarya</taxon>
        <taxon>Ascomycota</taxon>
        <taxon>Pezizomycotina</taxon>
        <taxon>Sordariomycetes</taxon>
        <taxon>Hypocreomycetidae</taxon>
        <taxon>Hypocreales</taxon>
        <taxon>Nectriaceae</taxon>
        <taxon>Fusarium</taxon>
    </lineage>
</organism>
<feature type="region of interest" description="Disordered" evidence="1">
    <location>
        <begin position="1"/>
        <end position="24"/>
    </location>
</feature>